<feature type="non-terminal residue" evidence="1">
    <location>
        <position position="312"/>
    </location>
</feature>
<gene>
    <name evidence="1" type="ORF">DFH08DRAFT_708295</name>
</gene>
<dbReference type="Proteomes" id="UP001218218">
    <property type="component" value="Unassembled WGS sequence"/>
</dbReference>
<organism evidence="1 2">
    <name type="scientific">Mycena albidolilacea</name>
    <dbReference type="NCBI Taxonomy" id="1033008"/>
    <lineage>
        <taxon>Eukaryota</taxon>
        <taxon>Fungi</taxon>
        <taxon>Dikarya</taxon>
        <taxon>Basidiomycota</taxon>
        <taxon>Agaricomycotina</taxon>
        <taxon>Agaricomycetes</taxon>
        <taxon>Agaricomycetidae</taxon>
        <taxon>Agaricales</taxon>
        <taxon>Marasmiineae</taxon>
        <taxon>Mycenaceae</taxon>
        <taxon>Mycena</taxon>
    </lineage>
</organism>
<name>A0AAD6ZNW4_9AGAR</name>
<keyword evidence="2" id="KW-1185">Reference proteome</keyword>
<dbReference type="AlphaFoldDB" id="A0AAD6ZNW4"/>
<protein>
    <submittedName>
        <fullName evidence="1">Uncharacterized protein</fullName>
    </submittedName>
</protein>
<dbReference type="EMBL" id="JARIHO010000035">
    <property type="protein sequence ID" value="KAJ7331484.1"/>
    <property type="molecule type" value="Genomic_DNA"/>
</dbReference>
<evidence type="ECO:0000313" key="2">
    <source>
        <dbReference type="Proteomes" id="UP001218218"/>
    </source>
</evidence>
<evidence type="ECO:0000313" key="1">
    <source>
        <dbReference type="EMBL" id="KAJ7331484.1"/>
    </source>
</evidence>
<sequence>VTMRGLERPGGVKWTRPFLPPLEPLDALAARQIYIDIADEPIMEQEEADSLLLANTASFEGSSATLARYRVENTDMLSQGYDKRSNLHKSIKNSLCRRRITGIPDAIMLLSLLSLLPDGVSTTELLRCDKHIRDIWRCKSTLIRTSLAFIGPDGRVRVLVPIREYMQRFHPPIQAIMKPFWRYLGSLLRVWTIQRGLESTQVIANITINLGNIRSVMKYGCDNFAEDMTDIGFGILELDAFLFDIYGGCTDLFLRVLDVIERTGEQSLEALRICGPLQRHPSEVPNCDAGALVSQGIKIFRSAIDPVGEGAH</sequence>
<reference evidence="1" key="1">
    <citation type="submission" date="2023-03" db="EMBL/GenBank/DDBJ databases">
        <title>Massive genome expansion in bonnet fungi (Mycena s.s.) driven by repeated elements and novel gene families across ecological guilds.</title>
        <authorList>
            <consortium name="Lawrence Berkeley National Laboratory"/>
            <person name="Harder C.B."/>
            <person name="Miyauchi S."/>
            <person name="Viragh M."/>
            <person name="Kuo A."/>
            <person name="Thoen E."/>
            <person name="Andreopoulos B."/>
            <person name="Lu D."/>
            <person name="Skrede I."/>
            <person name="Drula E."/>
            <person name="Henrissat B."/>
            <person name="Morin E."/>
            <person name="Kohler A."/>
            <person name="Barry K."/>
            <person name="LaButti K."/>
            <person name="Morin E."/>
            <person name="Salamov A."/>
            <person name="Lipzen A."/>
            <person name="Mereny Z."/>
            <person name="Hegedus B."/>
            <person name="Baldrian P."/>
            <person name="Stursova M."/>
            <person name="Weitz H."/>
            <person name="Taylor A."/>
            <person name="Grigoriev I.V."/>
            <person name="Nagy L.G."/>
            <person name="Martin F."/>
            <person name="Kauserud H."/>
        </authorList>
    </citation>
    <scope>NUCLEOTIDE SEQUENCE</scope>
    <source>
        <strain evidence="1">CBHHK002</strain>
    </source>
</reference>
<comment type="caution">
    <text evidence="1">The sequence shown here is derived from an EMBL/GenBank/DDBJ whole genome shotgun (WGS) entry which is preliminary data.</text>
</comment>
<accession>A0AAD6ZNW4</accession>
<proteinExistence type="predicted"/>